<gene>
    <name evidence="3" type="ORF">I7X12_04685</name>
</gene>
<protein>
    <recommendedName>
        <fullName evidence="2">DUF6298 domain-containing protein</fullName>
    </recommendedName>
</protein>
<evidence type="ECO:0000313" key="3">
    <source>
        <dbReference type="EMBL" id="QPV63933.1"/>
    </source>
</evidence>
<dbReference type="Proteomes" id="UP000595001">
    <property type="component" value="Chromosome"/>
</dbReference>
<keyword evidence="4" id="KW-1185">Reference proteome</keyword>
<dbReference type="EMBL" id="CP065856">
    <property type="protein sequence ID" value="QPV63933.1"/>
    <property type="molecule type" value="Genomic_DNA"/>
</dbReference>
<dbReference type="AlphaFoldDB" id="A0A7T3G070"/>
<dbReference type="InterPro" id="IPR046265">
    <property type="entry name" value="DUF6298"/>
</dbReference>
<evidence type="ECO:0000259" key="2">
    <source>
        <dbReference type="Pfam" id="PF19815"/>
    </source>
</evidence>
<dbReference type="RefSeq" id="WP_198062709.1">
    <property type="nucleotide sequence ID" value="NZ_CP065856.1"/>
</dbReference>
<sequence>MTERIEPSPENPWYWSDGDGPTLLLGGTDKDNLFQWTGDRLHEHLDDLVDAGGNFVRNTMSDRKGADVSPFERSDGGTYDLERWNDEYWDRLDAFLDATAERDVVVELTLWDQHDLAGDRWESHAWNPVNNDTLPEGSLPPTGGDHWQDRIAFFRTVEEGNDPVLAHQERFVDRILDHTLDHGHVLYNVTNEGWAGIEWELHWAEHVLERADERGVDVEVTNMNMSPEDSVRKVVEHPEAFSYVEVSQHNQHFAGADGQNHWDDLQTWRAEVEDALGPRPFNNVKIYGGFDGGKEAAGDADQAVRWFWRNVLGGCAACRFHRRVAEGDEGWGIGGSERALAQIRSVRAVEAVADLPALVPREDLLGDVAPDEAYCAADPGEAYVVYFPDGGEATLELEAGPYRLRTLDAESAAWTDEATVDATGSRSLDPPSRPNQLVVVTRES</sequence>
<dbReference type="GeneID" id="60587764"/>
<organism evidence="3 4">
    <name type="scientific">Halosimplex litoreum</name>
    <dbReference type="NCBI Taxonomy" id="1198301"/>
    <lineage>
        <taxon>Archaea</taxon>
        <taxon>Methanobacteriati</taxon>
        <taxon>Methanobacteriota</taxon>
        <taxon>Stenosarchaea group</taxon>
        <taxon>Halobacteria</taxon>
        <taxon>Halobacteriales</taxon>
        <taxon>Haloarculaceae</taxon>
        <taxon>Halosimplex</taxon>
    </lineage>
</organism>
<dbReference type="KEGG" id="hlt:I7X12_04685"/>
<reference evidence="3 4" key="1">
    <citation type="submission" date="2020-12" db="EMBL/GenBank/DDBJ databases">
        <title>Halosimplex halophilum sp. nov. and Halosimplex salinum sp. nov., two new members of the genus Halosimplex.</title>
        <authorList>
            <person name="Cui H.L."/>
        </authorList>
    </citation>
    <scope>NUCLEOTIDE SEQUENCE [LARGE SCALE GENOMIC DNA]</scope>
    <source>
        <strain evidence="3 4">YGH94</strain>
    </source>
</reference>
<dbReference type="SUPFAM" id="SSF51445">
    <property type="entry name" value="(Trans)glycosidases"/>
    <property type="match status" value="1"/>
</dbReference>
<proteinExistence type="predicted"/>
<evidence type="ECO:0000256" key="1">
    <source>
        <dbReference type="SAM" id="MobiDB-lite"/>
    </source>
</evidence>
<feature type="domain" description="DUF6298" evidence="2">
    <location>
        <begin position="78"/>
        <end position="252"/>
    </location>
</feature>
<dbReference type="OrthoDB" id="230596at2157"/>
<evidence type="ECO:0000313" key="4">
    <source>
        <dbReference type="Proteomes" id="UP000595001"/>
    </source>
</evidence>
<accession>A0A7T3G070</accession>
<feature type="region of interest" description="Disordered" evidence="1">
    <location>
        <begin position="420"/>
        <end position="444"/>
    </location>
</feature>
<name>A0A7T3G070_9EURY</name>
<dbReference type="Gene3D" id="3.20.20.80">
    <property type="entry name" value="Glycosidases"/>
    <property type="match status" value="1"/>
</dbReference>
<dbReference type="Pfam" id="PF19815">
    <property type="entry name" value="DUF6298"/>
    <property type="match status" value="1"/>
</dbReference>
<dbReference type="InterPro" id="IPR017853">
    <property type="entry name" value="GH"/>
</dbReference>